<reference evidence="1" key="1">
    <citation type="submission" date="2020-05" db="EMBL/GenBank/DDBJ databases">
        <title>Large-scale comparative analyses of tick genomes elucidate their genetic diversity and vector capacities.</title>
        <authorList>
            <person name="Jia N."/>
            <person name="Wang J."/>
            <person name="Shi W."/>
            <person name="Du L."/>
            <person name="Sun Y."/>
            <person name="Zhan W."/>
            <person name="Jiang J."/>
            <person name="Wang Q."/>
            <person name="Zhang B."/>
            <person name="Ji P."/>
            <person name="Sakyi L.B."/>
            <person name="Cui X."/>
            <person name="Yuan T."/>
            <person name="Jiang B."/>
            <person name="Yang W."/>
            <person name="Lam T.T.-Y."/>
            <person name="Chang Q."/>
            <person name="Ding S."/>
            <person name="Wang X."/>
            <person name="Zhu J."/>
            <person name="Ruan X."/>
            <person name="Zhao L."/>
            <person name="Wei J."/>
            <person name="Que T."/>
            <person name="Du C."/>
            <person name="Cheng J."/>
            <person name="Dai P."/>
            <person name="Han X."/>
            <person name="Huang E."/>
            <person name="Gao Y."/>
            <person name="Liu J."/>
            <person name="Shao H."/>
            <person name="Ye R."/>
            <person name="Li L."/>
            <person name="Wei W."/>
            <person name="Wang X."/>
            <person name="Wang C."/>
            <person name="Yang T."/>
            <person name="Huo Q."/>
            <person name="Li W."/>
            <person name="Guo W."/>
            <person name="Chen H."/>
            <person name="Zhou L."/>
            <person name="Ni X."/>
            <person name="Tian J."/>
            <person name="Zhou Y."/>
            <person name="Sheng Y."/>
            <person name="Liu T."/>
            <person name="Pan Y."/>
            <person name="Xia L."/>
            <person name="Li J."/>
            <person name="Zhao F."/>
            <person name="Cao W."/>
        </authorList>
    </citation>
    <scope>NUCLEOTIDE SEQUENCE</scope>
    <source>
        <strain evidence="1">Hyas-2018</strain>
    </source>
</reference>
<name>A0ACB7SGA4_HYAAI</name>
<evidence type="ECO:0000313" key="1">
    <source>
        <dbReference type="EMBL" id="KAH6932939.1"/>
    </source>
</evidence>
<accession>A0ACB7SGA4</accession>
<keyword evidence="2" id="KW-1185">Reference proteome</keyword>
<protein>
    <submittedName>
        <fullName evidence="1">Uncharacterized protein</fullName>
    </submittedName>
</protein>
<organism evidence="1 2">
    <name type="scientific">Hyalomma asiaticum</name>
    <name type="common">Tick</name>
    <dbReference type="NCBI Taxonomy" id="266040"/>
    <lineage>
        <taxon>Eukaryota</taxon>
        <taxon>Metazoa</taxon>
        <taxon>Ecdysozoa</taxon>
        <taxon>Arthropoda</taxon>
        <taxon>Chelicerata</taxon>
        <taxon>Arachnida</taxon>
        <taxon>Acari</taxon>
        <taxon>Parasitiformes</taxon>
        <taxon>Ixodida</taxon>
        <taxon>Ixodoidea</taxon>
        <taxon>Ixodidae</taxon>
        <taxon>Hyalomminae</taxon>
        <taxon>Hyalomma</taxon>
    </lineage>
</organism>
<sequence length="88" mass="9626">MPHAAVEDELCVACVLPNDASLHRLYRAVLAVALAAGTAVAASGTPLLNLLPASSREVSFCREKRKTKNRVRRDGSRKTRQRRASVDR</sequence>
<proteinExistence type="predicted"/>
<gene>
    <name evidence="1" type="ORF">HPB50_010705</name>
</gene>
<dbReference type="Proteomes" id="UP000821845">
    <property type="component" value="Chromosome 4"/>
</dbReference>
<dbReference type="EMBL" id="CM023484">
    <property type="protein sequence ID" value="KAH6932939.1"/>
    <property type="molecule type" value="Genomic_DNA"/>
</dbReference>
<evidence type="ECO:0000313" key="2">
    <source>
        <dbReference type="Proteomes" id="UP000821845"/>
    </source>
</evidence>
<comment type="caution">
    <text evidence="1">The sequence shown here is derived from an EMBL/GenBank/DDBJ whole genome shotgun (WGS) entry which is preliminary data.</text>
</comment>